<sequence length="397" mass="43947">MALFTAVDRYPGSVAAPLPGGAYAIILLLLATASCLNAAVGDIGISKASRITTGVGEVAGFILSAKGMVNLVLQSVPQAAPAALPWAGVCLGLQMLRNPAQATISNPAAIAYVISGMDWYYALTKHLLNKSNIIAGNEFQAILHRLEETVVKLYKAILFYQMKSVYSYYRNQGLVFLRGMLGLDDWDGDLKLVTDVEATIKKDAAQYYQERTKTFSRRACFISSQKDARRDDIEAACRRDIYIVDPQYNIERIEKNKDELLDDAYKRILRTPENALYALSEASRNMARDPRLSPVYFAVDALDECGQGLSDPIQLISTSLTLSEKVRWSVSSRPTVKLNNPDTTRMLLELDAQTLERPVSVYIDHKLAAFRGRDGYDENTLAIIPTTIREGAKNTFV</sequence>
<dbReference type="EMBL" id="JAULSN010000009">
    <property type="protein sequence ID" value="KAK3364935.1"/>
    <property type="molecule type" value="Genomic_DNA"/>
</dbReference>
<keyword evidence="3" id="KW-1185">Reference proteome</keyword>
<reference evidence="2" key="1">
    <citation type="journal article" date="2023" name="Mol. Phylogenet. Evol.">
        <title>Genome-scale phylogeny and comparative genomics of the fungal order Sordariales.</title>
        <authorList>
            <person name="Hensen N."/>
            <person name="Bonometti L."/>
            <person name="Westerberg I."/>
            <person name="Brannstrom I.O."/>
            <person name="Guillou S."/>
            <person name="Cros-Aarteil S."/>
            <person name="Calhoun S."/>
            <person name="Haridas S."/>
            <person name="Kuo A."/>
            <person name="Mondo S."/>
            <person name="Pangilinan J."/>
            <person name="Riley R."/>
            <person name="LaButti K."/>
            <person name="Andreopoulos B."/>
            <person name="Lipzen A."/>
            <person name="Chen C."/>
            <person name="Yan M."/>
            <person name="Daum C."/>
            <person name="Ng V."/>
            <person name="Clum A."/>
            <person name="Steindorff A."/>
            <person name="Ohm R.A."/>
            <person name="Martin F."/>
            <person name="Silar P."/>
            <person name="Natvig D.O."/>
            <person name="Lalanne C."/>
            <person name="Gautier V."/>
            <person name="Ament-Velasquez S.L."/>
            <person name="Kruys A."/>
            <person name="Hutchinson M.I."/>
            <person name="Powell A.J."/>
            <person name="Barry K."/>
            <person name="Miller A.N."/>
            <person name="Grigoriev I.V."/>
            <person name="Debuchy R."/>
            <person name="Gladieux P."/>
            <person name="Hiltunen Thoren M."/>
            <person name="Johannesson H."/>
        </authorList>
    </citation>
    <scope>NUCLEOTIDE SEQUENCE</scope>
    <source>
        <strain evidence="2">CBS 958.72</strain>
    </source>
</reference>
<reference evidence="2" key="2">
    <citation type="submission" date="2023-06" db="EMBL/GenBank/DDBJ databases">
        <authorList>
            <consortium name="Lawrence Berkeley National Laboratory"/>
            <person name="Haridas S."/>
            <person name="Hensen N."/>
            <person name="Bonometti L."/>
            <person name="Westerberg I."/>
            <person name="Brannstrom I.O."/>
            <person name="Guillou S."/>
            <person name="Cros-Aarteil S."/>
            <person name="Calhoun S."/>
            <person name="Kuo A."/>
            <person name="Mondo S."/>
            <person name="Pangilinan J."/>
            <person name="Riley R."/>
            <person name="Labutti K."/>
            <person name="Andreopoulos B."/>
            <person name="Lipzen A."/>
            <person name="Chen C."/>
            <person name="Yanf M."/>
            <person name="Daum C."/>
            <person name="Ng V."/>
            <person name="Clum A."/>
            <person name="Steindorff A."/>
            <person name="Ohm R."/>
            <person name="Martin F."/>
            <person name="Silar P."/>
            <person name="Natvig D."/>
            <person name="Lalanne C."/>
            <person name="Gautier V."/>
            <person name="Ament-Velasquez S.L."/>
            <person name="Kruys A."/>
            <person name="Hutchinson M.I."/>
            <person name="Powell A.J."/>
            <person name="Barry K."/>
            <person name="Miller A.N."/>
            <person name="Grigoriev I.V."/>
            <person name="Debuchy R."/>
            <person name="Gladieux P."/>
            <person name="Thoren M.H."/>
            <person name="Johannesson H."/>
        </authorList>
    </citation>
    <scope>NUCLEOTIDE SEQUENCE</scope>
    <source>
        <strain evidence="2">CBS 958.72</strain>
    </source>
</reference>
<protein>
    <recommendedName>
        <fullName evidence="1">NWD NACHT-NTPase N-terminal domain-containing protein</fullName>
    </recommendedName>
</protein>
<accession>A0AAE0MZR5</accession>
<dbReference type="AlphaFoldDB" id="A0AAE0MZR5"/>
<feature type="domain" description="NWD NACHT-NTPase N-terminal" evidence="1">
    <location>
        <begin position="45"/>
        <end position="203"/>
    </location>
</feature>
<organism evidence="2 3">
    <name type="scientific">Lasiosphaeria ovina</name>
    <dbReference type="NCBI Taxonomy" id="92902"/>
    <lineage>
        <taxon>Eukaryota</taxon>
        <taxon>Fungi</taxon>
        <taxon>Dikarya</taxon>
        <taxon>Ascomycota</taxon>
        <taxon>Pezizomycotina</taxon>
        <taxon>Sordariomycetes</taxon>
        <taxon>Sordariomycetidae</taxon>
        <taxon>Sordariales</taxon>
        <taxon>Lasiosphaeriaceae</taxon>
        <taxon>Lasiosphaeria</taxon>
    </lineage>
</organism>
<dbReference type="InterPro" id="IPR031359">
    <property type="entry name" value="NACHT_N"/>
</dbReference>
<name>A0AAE0MZR5_9PEZI</name>
<evidence type="ECO:0000313" key="3">
    <source>
        <dbReference type="Proteomes" id="UP001287356"/>
    </source>
</evidence>
<evidence type="ECO:0000313" key="2">
    <source>
        <dbReference type="EMBL" id="KAK3364935.1"/>
    </source>
</evidence>
<dbReference type="Proteomes" id="UP001287356">
    <property type="component" value="Unassembled WGS sequence"/>
</dbReference>
<dbReference type="Pfam" id="PF17100">
    <property type="entry name" value="NACHT_N"/>
    <property type="match status" value="1"/>
</dbReference>
<gene>
    <name evidence="2" type="ORF">B0T24DRAFT_683586</name>
</gene>
<evidence type="ECO:0000259" key="1">
    <source>
        <dbReference type="Pfam" id="PF17100"/>
    </source>
</evidence>
<proteinExistence type="predicted"/>
<comment type="caution">
    <text evidence="2">The sequence shown here is derived from an EMBL/GenBank/DDBJ whole genome shotgun (WGS) entry which is preliminary data.</text>
</comment>